<dbReference type="AlphaFoldDB" id="A0A6A4WQT0"/>
<dbReference type="InterPro" id="IPR043216">
    <property type="entry name" value="PAP-like"/>
</dbReference>
<dbReference type="Proteomes" id="UP000440578">
    <property type="component" value="Unassembled WGS sequence"/>
</dbReference>
<dbReference type="InterPro" id="IPR000326">
    <property type="entry name" value="PAP2/HPO"/>
</dbReference>
<accession>A0A6A4WQT0</accession>
<sequence length="348" mass="39098">MPKSNKQWAWRISFDVACLLIVGFSVLAFYLAGRPFERGFYCDNDSIRYPYHHGTISSTVLYSVGFALNMVAVSVARQSTPAAVAVPLLVFFTVGQPFERGFFCDDESIRFPLKPDTITNLACYAVAVTLTVIMMSIVEYFHCKHCHRQKTMEVCRLKVHPWFWAIYQMVGVFAFGAACSQLATDIGKYSIGRLRPHFIAVCRPDVLENGSCTDHTYITNFKCLGPDEKAIREARLSFPSGHASFSFYTMVYLALYLQARLTWRATKLLRPFLQFVCLMLCWYTALSRVSDYKHHPTDVLAGAVLGAIVAVLVAVFVSGMFKRRCAAADIAPVSRQNTVNNSEPLQPV</sequence>
<name>A0A6A4WQT0_AMPAM</name>
<dbReference type="GO" id="GO:0007165">
    <property type="term" value="P:signal transduction"/>
    <property type="evidence" value="ECO:0007669"/>
    <property type="project" value="TreeGrafter"/>
</dbReference>
<dbReference type="GO" id="GO:0008195">
    <property type="term" value="F:phosphatidate phosphatase activity"/>
    <property type="evidence" value="ECO:0007669"/>
    <property type="project" value="TreeGrafter"/>
</dbReference>
<evidence type="ECO:0000256" key="2">
    <source>
        <dbReference type="ARBA" id="ARBA00008816"/>
    </source>
</evidence>
<dbReference type="SMART" id="SM00014">
    <property type="entry name" value="acidPPc"/>
    <property type="match status" value="1"/>
</dbReference>
<feature type="transmembrane region" description="Helical" evidence="6">
    <location>
        <begin position="268"/>
        <end position="287"/>
    </location>
</feature>
<keyword evidence="9" id="KW-1185">Reference proteome</keyword>
<dbReference type="CDD" id="cd03384">
    <property type="entry name" value="PAP2_wunen"/>
    <property type="match status" value="1"/>
</dbReference>
<feature type="transmembrane region" description="Helical" evidence="6">
    <location>
        <begin position="162"/>
        <end position="183"/>
    </location>
</feature>
<dbReference type="Gene3D" id="1.20.144.10">
    <property type="entry name" value="Phosphatidic acid phosphatase type 2/haloperoxidase"/>
    <property type="match status" value="1"/>
</dbReference>
<dbReference type="SUPFAM" id="SSF48317">
    <property type="entry name" value="Acid phosphatase/Vanadium-dependent haloperoxidase"/>
    <property type="match status" value="1"/>
</dbReference>
<evidence type="ECO:0000256" key="6">
    <source>
        <dbReference type="SAM" id="Phobius"/>
    </source>
</evidence>
<keyword evidence="4 6" id="KW-1133">Transmembrane helix</keyword>
<evidence type="ECO:0000256" key="5">
    <source>
        <dbReference type="ARBA" id="ARBA00023136"/>
    </source>
</evidence>
<dbReference type="GO" id="GO:0046839">
    <property type="term" value="P:phospholipid dephosphorylation"/>
    <property type="evidence" value="ECO:0007669"/>
    <property type="project" value="TreeGrafter"/>
</dbReference>
<comment type="subcellular location">
    <subcellularLocation>
        <location evidence="1">Membrane</location>
        <topology evidence="1">Multi-pass membrane protein</topology>
    </subcellularLocation>
</comment>
<evidence type="ECO:0000313" key="9">
    <source>
        <dbReference type="Proteomes" id="UP000440578"/>
    </source>
</evidence>
<dbReference type="GO" id="GO:0006644">
    <property type="term" value="P:phospholipid metabolic process"/>
    <property type="evidence" value="ECO:0007669"/>
    <property type="project" value="InterPro"/>
</dbReference>
<gene>
    <name evidence="8" type="primary">wun_4</name>
    <name evidence="8" type="ORF">FJT64_021031</name>
</gene>
<reference evidence="8 9" key="1">
    <citation type="submission" date="2019-07" db="EMBL/GenBank/DDBJ databases">
        <title>Draft genome assembly of a fouling barnacle, Amphibalanus amphitrite (Darwin, 1854): The first reference genome for Thecostraca.</title>
        <authorList>
            <person name="Kim W."/>
        </authorList>
    </citation>
    <scope>NUCLEOTIDE SEQUENCE [LARGE SCALE GENOMIC DNA]</scope>
    <source>
        <strain evidence="8">SNU_AA5</strain>
        <tissue evidence="8">Soma without cirri and trophi</tissue>
    </source>
</reference>
<keyword evidence="3 6" id="KW-0812">Transmembrane</keyword>
<evidence type="ECO:0000259" key="7">
    <source>
        <dbReference type="SMART" id="SM00014"/>
    </source>
</evidence>
<dbReference type="GO" id="GO:0005886">
    <property type="term" value="C:plasma membrane"/>
    <property type="evidence" value="ECO:0007669"/>
    <property type="project" value="TreeGrafter"/>
</dbReference>
<feature type="domain" description="Phosphatidic acid phosphatase type 2/haloperoxidase" evidence="7">
    <location>
        <begin position="170"/>
        <end position="314"/>
    </location>
</feature>
<proteinExistence type="inferred from homology"/>
<comment type="similarity">
    <text evidence="2">Belongs to the PA-phosphatase related phosphoesterase family.</text>
</comment>
<dbReference type="InterPro" id="IPR036938">
    <property type="entry name" value="PAP2/HPO_sf"/>
</dbReference>
<evidence type="ECO:0000256" key="1">
    <source>
        <dbReference type="ARBA" id="ARBA00004141"/>
    </source>
</evidence>
<comment type="caution">
    <text evidence="8">The sequence shown here is derived from an EMBL/GenBank/DDBJ whole genome shotgun (WGS) entry which is preliminary data.</text>
</comment>
<dbReference type="OrthoDB" id="8907274at2759"/>
<feature type="transmembrane region" description="Helical" evidence="6">
    <location>
        <begin position="51"/>
        <end position="73"/>
    </location>
</feature>
<dbReference type="Pfam" id="PF01569">
    <property type="entry name" value="PAP2"/>
    <property type="match status" value="1"/>
</dbReference>
<organism evidence="8 9">
    <name type="scientific">Amphibalanus amphitrite</name>
    <name type="common">Striped barnacle</name>
    <name type="synonym">Balanus amphitrite</name>
    <dbReference type="NCBI Taxonomy" id="1232801"/>
    <lineage>
        <taxon>Eukaryota</taxon>
        <taxon>Metazoa</taxon>
        <taxon>Ecdysozoa</taxon>
        <taxon>Arthropoda</taxon>
        <taxon>Crustacea</taxon>
        <taxon>Multicrustacea</taxon>
        <taxon>Cirripedia</taxon>
        <taxon>Thoracica</taxon>
        <taxon>Thoracicalcarea</taxon>
        <taxon>Balanomorpha</taxon>
        <taxon>Balanoidea</taxon>
        <taxon>Balanidae</taxon>
        <taxon>Amphibalaninae</taxon>
        <taxon>Amphibalanus</taxon>
    </lineage>
</organism>
<feature type="transmembrane region" description="Helical" evidence="6">
    <location>
        <begin position="236"/>
        <end position="256"/>
    </location>
</feature>
<keyword evidence="5 6" id="KW-0472">Membrane</keyword>
<evidence type="ECO:0000256" key="4">
    <source>
        <dbReference type="ARBA" id="ARBA00022989"/>
    </source>
</evidence>
<protein>
    <submittedName>
        <fullName evidence="8">Putative phosphatidate phosphatase</fullName>
    </submittedName>
</protein>
<evidence type="ECO:0000256" key="3">
    <source>
        <dbReference type="ARBA" id="ARBA00022692"/>
    </source>
</evidence>
<feature type="transmembrane region" description="Helical" evidence="6">
    <location>
        <begin position="299"/>
        <end position="321"/>
    </location>
</feature>
<feature type="transmembrane region" description="Helical" evidence="6">
    <location>
        <begin position="12"/>
        <end position="31"/>
    </location>
</feature>
<dbReference type="EMBL" id="VIIS01000553">
    <property type="protein sequence ID" value="KAF0307669.1"/>
    <property type="molecule type" value="Genomic_DNA"/>
</dbReference>
<dbReference type="PANTHER" id="PTHR10165">
    <property type="entry name" value="LIPID PHOSPHATE PHOSPHATASE"/>
    <property type="match status" value="1"/>
</dbReference>
<evidence type="ECO:0000313" key="8">
    <source>
        <dbReference type="EMBL" id="KAF0307669.1"/>
    </source>
</evidence>
<feature type="transmembrane region" description="Helical" evidence="6">
    <location>
        <begin position="80"/>
        <end position="98"/>
    </location>
</feature>
<dbReference type="PANTHER" id="PTHR10165:SF197">
    <property type="entry name" value="FI04477P-RELATED"/>
    <property type="match status" value="1"/>
</dbReference>
<feature type="transmembrane region" description="Helical" evidence="6">
    <location>
        <begin position="118"/>
        <end position="141"/>
    </location>
</feature>